<feature type="region of interest" description="Disordered" evidence="3">
    <location>
        <begin position="120"/>
        <end position="147"/>
    </location>
</feature>
<dbReference type="PANTHER" id="PTHR47700:SF2">
    <property type="entry name" value="CHITINASE"/>
    <property type="match status" value="1"/>
</dbReference>
<proteinExistence type="predicted"/>
<evidence type="ECO:0000256" key="1">
    <source>
        <dbReference type="ARBA" id="ARBA00022669"/>
    </source>
</evidence>
<organism evidence="4 5">
    <name type="scientific">Aspergillus pseudoustus</name>
    <dbReference type="NCBI Taxonomy" id="1810923"/>
    <lineage>
        <taxon>Eukaryota</taxon>
        <taxon>Fungi</taxon>
        <taxon>Dikarya</taxon>
        <taxon>Ascomycota</taxon>
        <taxon>Pezizomycotina</taxon>
        <taxon>Eurotiomycetes</taxon>
        <taxon>Eurotiomycetidae</taxon>
        <taxon>Eurotiales</taxon>
        <taxon>Aspergillaceae</taxon>
        <taxon>Aspergillus</taxon>
        <taxon>Aspergillus subgen. Nidulantes</taxon>
    </lineage>
</organism>
<protein>
    <recommendedName>
        <fullName evidence="6">Chitinase</fullName>
    </recommendedName>
</protein>
<accession>A0ABR4I9A8</accession>
<keyword evidence="5" id="KW-1185">Reference proteome</keyword>
<keyword evidence="2" id="KW-0843">Virulence</keyword>
<evidence type="ECO:0000256" key="3">
    <source>
        <dbReference type="SAM" id="MobiDB-lite"/>
    </source>
</evidence>
<name>A0ABR4I9A8_9EURO</name>
<dbReference type="EMBL" id="JBFXLU010000562">
    <property type="protein sequence ID" value="KAL2824340.1"/>
    <property type="molecule type" value="Genomic_DNA"/>
</dbReference>
<evidence type="ECO:0000256" key="2">
    <source>
        <dbReference type="ARBA" id="ARBA00023026"/>
    </source>
</evidence>
<sequence>MSVVVDYIVYMTYNLQDQWDYGNSYADPGCPAGICLRLHVEYAENLNSLSMITKAGKLRPCVQNDHHRLLAGQCTETAGYLADAEIEAVIGANPTTQVYWDADAFNGLWVQAHTTTGCGEEGFPTSSTGSSSLRSSPLRDSSEDDSD</sequence>
<reference evidence="4 5" key="1">
    <citation type="submission" date="2024-07" db="EMBL/GenBank/DDBJ databases">
        <title>Section-level genome sequencing and comparative genomics of Aspergillus sections Usti and Cavernicolus.</title>
        <authorList>
            <consortium name="Lawrence Berkeley National Laboratory"/>
            <person name="Nybo J.L."/>
            <person name="Vesth T.C."/>
            <person name="Theobald S."/>
            <person name="Frisvad J.C."/>
            <person name="Larsen T.O."/>
            <person name="Kjaerboelling I."/>
            <person name="Rothschild-Mancinelli K."/>
            <person name="Lyhne E.K."/>
            <person name="Kogle M.E."/>
            <person name="Barry K."/>
            <person name="Clum A."/>
            <person name="Na H."/>
            <person name="Ledsgaard L."/>
            <person name="Lin J."/>
            <person name="Lipzen A."/>
            <person name="Kuo A."/>
            <person name="Riley R."/>
            <person name="Mondo S."/>
            <person name="Labutti K."/>
            <person name="Haridas S."/>
            <person name="Pangalinan J."/>
            <person name="Salamov A.A."/>
            <person name="Simmons B.A."/>
            <person name="Magnuson J.K."/>
            <person name="Chen J."/>
            <person name="Drula E."/>
            <person name="Henrissat B."/>
            <person name="Wiebenga A."/>
            <person name="Lubbers R.J."/>
            <person name="Gomes A.C."/>
            <person name="Makela M.R."/>
            <person name="Stajich J."/>
            <person name="Grigoriev I.V."/>
            <person name="Mortensen U.H."/>
            <person name="De Vries R.P."/>
            <person name="Baker S.E."/>
            <person name="Andersen M.R."/>
        </authorList>
    </citation>
    <scope>NUCLEOTIDE SEQUENCE [LARGE SCALE GENOMIC DNA]</scope>
    <source>
        <strain evidence="4 5">CBS 123904</strain>
    </source>
</reference>
<evidence type="ECO:0008006" key="6">
    <source>
        <dbReference type="Google" id="ProtNLM"/>
    </source>
</evidence>
<dbReference type="PANTHER" id="PTHR47700">
    <property type="entry name" value="V CHITINASE, PUTATIVE (AFU_ORTHOLOGUE AFUA_6G13720)-RELATED"/>
    <property type="match status" value="1"/>
</dbReference>
<dbReference type="InterPro" id="IPR053214">
    <property type="entry name" value="LysM12-like"/>
</dbReference>
<evidence type="ECO:0000313" key="4">
    <source>
        <dbReference type="EMBL" id="KAL2824340.1"/>
    </source>
</evidence>
<comment type="caution">
    <text evidence="4">The sequence shown here is derived from an EMBL/GenBank/DDBJ whole genome shotgun (WGS) entry which is preliminary data.</text>
</comment>
<gene>
    <name evidence="4" type="ORF">BJY01DRAFT_256477</name>
</gene>
<dbReference type="Proteomes" id="UP001610446">
    <property type="component" value="Unassembled WGS sequence"/>
</dbReference>
<keyword evidence="1" id="KW-0147">Chitin-binding</keyword>
<evidence type="ECO:0000313" key="5">
    <source>
        <dbReference type="Proteomes" id="UP001610446"/>
    </source>
</evidence>
<feature type="compositionally biased region" description="Low complexity" evidence="3">
    <location>
        <begin position="121"/>
        <end position="139"/>
    </location>
</feature>